<protein>
    <recommendedName>
        <fullName evidence="3">HD domain-containing protein</fullName>
    </recommendedName>
</protein>
<dbReference type="AlphaFoldDB" id="A0A0G1RVA9"/>
<proteinExistence type="predicted"/>
<organism evidence="1 2">
    <name type="scientific">Candidatus Beckwithbacteria bacterium GW2011_GWB1_47_15</name>
    <dbReference type="NCBI Taxonomy" id="1618371"/>
    <lineage>
        <taxon>Bacteria</taxon>
        <taxon>Candidatus Beckwithiibacteriota</taxon>
    </lineage>
</organism>
<evidence type="ECO:0008006" key="3">
    <source>
        <dbReference type="Google" id="ProtNLM"/>
    </source>
</evidence>
<comment type="caution">
    <text evidence="1">The sequence shown here is derived from an EMBL/GenBank/DDBJ whole genome shotgun (WGS) entry which is preliminary data.</text>
</comment>
<evidence type="ECO:0000313" key="2">
    <source>
        <dbReference type="Proteomes" id="UP000033860"/>
    </source>
</evidence>
<gene>
    <name evidence="1" type="ORF">UX85_C0004G0151</name>
</gene>
<accession>A0A0G1RVA9</accession>
<reference evidence="1 2" key="1">
    <citation type="journal article" date="2015" name="Nature">
        <title>rRNA introns, odd ribosomes, and small enigmatic genomes across a large radiation of phyla.</title>
        <authorList>
            <person name="Brown C.T."/>
            <person name="Hug L.A."/>
            <person name="Thomas B.C."/>
            <person name="Sharon I."/>
            <person name="Castelle C.J."/>
            <person name="Singh A."/>
            <person name="Wilkins M.J."/>
            <person name="Williams K.H."/>
            <person name="Banfield J.F."/>
        </authorList>
    </citation>
    <scope>NUCLEOTIDE SEQUENCE [LARGE SCALE GENOMIC DNA]</scope>
</reference>
<dbReference type="Gene3D" id="1.10.3210.10">
    <property type="entry name" value="Hypothetical protein af1432"/>
    <property type="match status" value="1"/>
</dbReference>
<dbReference type="Proteomes" id="UP000033860">
    <property type="component" value="Unassembled WGS sequence"/>
</dbReference>
<sequence length="220" mass="24638">MTSVGRKPEIGVSGSSSQEAVDLVRRLLGERLPRRGEFEPIRPKPEYFLNGGVKDHWAPHFTRVPVIALNEARTWQALVPSLVIDQAVVIWSGALHDTQRLGVIDDPDHGERAAQWVKAKLDGKLNLDQLYKVMRICRFHSVNGVNQDLGPEAAVVREADRLDRQRLDDFNPGRLKLPFSEPFIAIARDLIDLTDRSYSSVDEAFDRVLDAGVALGIIRS</sequence>
<dbReference type="SUPFAM" id="SSF109604">
    <property type="entry name" value="HD-domain/PDEase-like"/>
    <property type="match status" value="1"/>
</dbReference>
<evidence type="ECO:0000313" key="1">
    <source>
        <dbReference type="EMBL" id="KKU61229.1"/>
    </source>
</evidence>
<dbReference type="EMBL" id="LCNT01000004">
    <property type="protein sequence ID" value="KKU61229.1"/>
    <property type="molecule type" value="Genomic_DNA"/>
</dbReference>
<name>A0A0G1RVA9_9BACT</name>